<dbReference type="Proteomes" id="UP000046393">
    <property type="component" value="Unplaced"/>
</dbReference>
<reference evidence="10" key="1">
    <citation type="submission" date="2017-02" db="UniProtKB">
        <authorList>
            <consortium name="WormBaseParasite"/>
        </authorList>
    </citation>
    <scope>IDENTIFICATION</scope>
</reference>
<evidence type="ECO:0000313" key="9">
    <source>
        <dbReference type="Proteomes" id="UP000046393"/>
    </source>
</evidence>
<dbReference type="InterPro" id="IPR045329">
    <property type="entry name" value="LZTS"/>
</dbReference>
<feature type="transmembrane region" description="Helical" evidence="7">
    <location>
        <begin position="833"/>
        <end position="855"/>
    </location>
</feature>
<organism evidence="9 10">
    <name type="scientific">Syphacia muris</name>
    <dbReference type="NCBI Taxonomy" id="451379"/>
    <lineage>
        <taxon>Eukaryota</taxon>
        <taxon>Metazoa</taxon>
        <taxon>Ecdysozoa</taxon>
        <taxon>Nematoda</taxon>
        <taxon>Chromadorea</taxon>
        <taxon>Rhabditida</taxon>
        <taxon>Spirurina</taxon>
        <taxon>Oxyuridomorpha</taxon>
        <taxon>Oxyuroidea</taxon>
        <taxon>Oxyuridae</taxon>
        <taxon>Syphacia</taxon>
    </lineage>
</organism>
<keyword evidence="7" id="KW-0472">Membrane</keyword>
<dbReference type="WBParaSite" id="SMUV_0000288801-mRNA-1">
    <property type="protein sequence ID" value="SMUV_0000288801-mRNA-1"/>
    <property type="gene ID" value="SMUV_0000288801"/>
</dbReference>
<feature type="disulfide bond" evidence="4">
    <location>
        <begin position="563"/>
        <end position="572"/>
    </location>
</feature>
<evidence type="ECO:0000256" key="6">
    <source>
        <dbReference type="SAM" id="MobiDB-lite"/>
    </source>
</evidence>
<dbReference type="CDD" id="cd00054">
    <property type="entry name" value="EGF_CA"/>
    <property type="match status" value="1"/>
</dbReference>
<keyword evidence="9" id="KW-1185">Reference proteome</keyword>
<proteinExistence type="predicted"/>
<protein>
    <submittedName>
        <fullName evidence="10">EGF-like domain-containing protein</fullName>
    </submittedName>
</protein>
<dbReference type="PROSITE" id="PS50026">
    <property type="entry name" value="EGF_3"/>
    <property type="match status" value="1"/>
</dbReference>
<dbReference type="PANTHER" id="PTHR19354:SF2">
    <property type="entry name" value="LEUCINE-RICH REPEAT-CONTAINING PROTEIN DDB_G0290503"/>
    <property type="match status" value="1"/>
</dbReference>
<keyword evidence="2" id="KW-0963">Cytoplasm</keyword>
<comment type="subcellular location">
    <subcellularLocation>
        <location evidence="1">Cytoplasm</location>
    </subcellularLocation>
</comment>
<feature type="coiled-coil region" evidence="5">
    <location>
        <begin position="142"/>
        <end position="240"/>
    </location>
</feature>
<feature type="region of interest" description="Disordered" evidence="6">
    <location>
        <begin position="1"/>
        <end position="38"/>
    </location>
</feature>
<evidence type="ECO:0000313" key="10">
    <source>
        <dbReference type="WBParaSite" id="SMUV_0000288801-mRNA-1"/>
    </source>
</evidence>
<feature type="compositionally biased region" description="Polar residues" evidence="6">
    <location>
        <begin position="363"/>
        <end position="377"/>
    </location>
</feature>
<dbReference type="PROSITE" id="PS00022">
    <property type="entry name" value="EGF_1"/>
    <property type="match status" value="1"/>
</dbReference>
<feature type="region of interest" description="Disordered" evidence="6">
    <location>
        <begin position="266"/>
        <end position="291"/>
    </location>
</feature>
<sequence>MDKTAPAGINDASRRGMCQPSTSSEVSSLASVQYSGRSVKSDIEENDYDVVPEYYEREKVFSDDSACCENYSILRPYTQRVTPPTKHRSTSKTKYNCASNLRSFPLPNAFKKSLSTHQVYSVNDGRRSSGVHITPSPSDSGIVDYETIIRDKENELNNVRTTMEQNEEIIIRVYQEKERVWEEEIADLKQKLQASQQGENALRLQIQLCNEQRDEFQTTINNLINDKGALQEKCFQLEREVFRFRELNDELKKGKNLICHSCQKSIPDDDSRRAKAPVPAPRSHKELSPDKDLRAEVDQLRAEVSSLRETLGKRIGFFSGERPSWDNVQQIDLLSQNDAKSTSTVSDVRKTSVNDIRTKSASKKPNTSTTSGTLMNNLQLSNLLPTIPVTDKAATTNLSPNATTSTTRITNFIFSPFFTAATATRRTATTATTTTSISTDTDTVTAVGVSTTTASAITDTIITTDTIQPASIAIRIPPSVVTTTEYSYALDKTARATTLQTSTAVFVTTELADTTNLYSDVHCNSSKNCVTTEDSEMANPCSTINCKNGGRCEVDNNVASCKCPNNTLGRFCEQAVCVRDCNCTSACIINDDSLKCQCNSSADVEVSCSVVSSCRQICEHHTANHSSTSDSIEAQAFSSCRCFDDSNVWVENGKLCTSTAETTVTATVTVAPLAQSATVIKTINISSELRPNNSTTLPDSTLVQSSTVSYKLTTQQSEPTKTIAANNTKTTANESRIQDDKVIFPEINSVLTGENTTSQNDTLYSYDLNKPLPSQASPESNTAPLKKTYTENKKIQRIKSILQSNANAQKAANEAKLSPSISKTVIRKFSSSWSTFVLGISAILAVFVMAQFIAVKHVCKSRRLRGRYHPASEEIALCSDDHPIETSSVGKDERLI</sequence>
<keyword evidence="7" id="KW-0812">Transmembrane</keyword>
<dbReference type="STRING" id="451379.A0A0N5AF50"/>
<dbReference type="InterPro" id="IPR000742">
    <property type="entry name" value="EGF"/>
</dbReference>
<dbReference type="PANTHER" id="PTHR19354">
    <property type="entry name" value="ZIPPER PUTATIVE TUMOR SUPPRESSOR 2 HOMOLOG-LIKE PROTEIN-RELATED"/>
    <property type="match status" value="1"/>
</dbReference>
<feature type="domain" description="EGF-like" evidence="8">
    <location>
        <begin position="537"/>
        <end position="573"/>
    </location>
</feature>
<keyword evidence="4" id="KW-1015">Disulfide bond</keyword>
<evidence type="ECO:0000259" key="8">
    <source>
        <dbReference type="PROSITE" id="PS50026"/>
    </source>
</evidence>
<dbReference type="GO" id="GO:0005737">
    <property type="term" value="C:cytoplasm"/>
    <property type="evidence" value="ECO:0007669"/>
    <property type="project" value="UniProtKB-SubCell"/>
</dbReference>
<evidence type="ECO:0000256" key="4">
    <source>
        <dbReference type="PROSITE-ProRule" id="PRU00076"/>
    </source>
</evidence>
<name>A0A0N5AF50_9BILA</name>
<evidence type="ECO:0000256" key="7">
    <source>
        <dbReference type="SAM" id="Phobius"/>
    </source>
</evidence>
<keyword evidence="7" id="KW-1133">Transmembrane helix</keyword>
<evidence type="ECO:0000256" key="3">
    <source>
        <dbReference type="ARBA" id="ARBA00023054"/>
    </source>
</evidence>
<keyword evidence="4" id="KW-0245">EGF-like domain</keyword>
<evidence type="ECO:0000256" key="5">
    <source>
        <dbReference type="SAM" id="Coils"/>
    </source>
</evidence>
<keyword evidence="3 5" id="KW-0175">Coiled coil</keyword>
<dbReference type="AlphaFoldDB" id="A0A0N5AF50"/>
<feature type="compositionally biased region" description="Low complexity" evidence="6">
    <location>
        <begin position="21"/>
        <end position="35"/>
    </location>
</feature>
<evidence type="ECO:0000256" key="2">
    <source>
        <dbReference type="ARBA" id="ARBA00022490"/>
    </source>
</evidence>
<feature type="region of interest" description="Disordered" evidence="6">
    <location>
        <begin position="353"/>
        <end position="377"/>
    </location>
</feature>
<comment type="caution">
    <text evidence="4">Lacks conserved residue(s) required for the propagation of feature annotation.</text>
</comment>
<accession>A0A0N5AF50</accession>
<evidence type="ECO:0000256" key="1">
    <source>
        <dbReference type="ARBA" id="ARBA00004496"/>
    </source>
</evidence>